<dbReference type="GO" id="GO:0019005">
    <property type="term" value="C:SCF ubiquitin ligase complex"/>
    <property type="evidence" value="ECO:0007669"/>
    <property type="project" value="TreeGrafter"/>
</dbReference>
<dbReference type="AlphaFoldDB" id="A0A5P1E9F9"/>
<dbReference type="Pfam" id="PF18511">
    <property type="entry name" value="F-box_5"/>
    <property type="match status" value="1"/>
</dbReference>
<dbReference type="Gene3D" id="3.80.10.10">
    <property type="entry name" value="Ribonuclease Inhibitor"/>
    <property type="match status" value="1"/>
</dbReference>
<dbReference type="PANTHER" id="PTHR16134">
    <property type="entry name" value="F-BOX/TPR REPEAT PROTEIN POF3"/>
    <property type="match status" value="1"/>
</dbReference>
<dbReference type="GO" id="GO:0009734">
    <property type="term" value="P:auxin-activated signaling pathway"/>
    <property type="evidence" value="ECO:0007669"/>
    <property type="project" value="UniProtKB-KW"/>
</dbReference>
<accession>A0A5P1E9F9</accession>
<dbReference type="SUPFAM" id="SSF81383">
    <property type="entry name" value="F-box domain"/>
    <property type="match status" value="1"/>
</dbReference>
<dbReference type="InterPro" id="IPR041101">
    <property type="entry name" value="Transp_inhibit"/>
</dbReference>
<dbReference type="InterPro" id="IPR036047">
    <property type="entry name" value="F-box-like_dom_sf"/>
</dbReference>
<evidence type="ECO:0000313" key="4">
    <source>
        <dbReference type="Proteomes" id="UP000243459"/>
    </source>
</evidence>
<dbReference type="CDD" id="cd22159">
    <property type="entry name" value="F-box_AtTIR1-like"/>
    <property type="match status" value="1"/>
</dbReference>
<dbReference type="Gramene" id="ONK58583">
    <property type="protein sequence ID" value="ONK58583"/>
    <property type="gene ID" value="A4U43_C09F14560"/>
</dbReference>
<dbReference type="SUPFAM" id="SSF52047">
    <property type="entry name" value="RNI-like"/>
    <property type="match status" value="1"/>
</dbReference>
<reference evidence="4" key="1">
    <citation type="journal article" date="2017" name="Nat. Commun.">
        <title>The asparagus genome sheds light on the origin and evolution of a young Y chromosome.</title>
        <authorList>
            <person name="Harkess A."/>
            <person name="Zhou J."/>
            <person name="Xu C."/>
            <person name="Bowers J.E."/>
            <person name="Van der Hulst R."/>
            <person name="Ayyampalayam S."/>
            <person name="Mercati F."/>
            <person name="Riccardi P."/>
            <person name="McKain M.R."/>
            <person name="Kakrana A."/>
            <person name="Tang H."/>
            <person name="Ray J."/>
            <person name="Groenendijk J."/>
            <person name="Arikit S."/>
            <person name="Mathioni S.M."/>
            <person name="Nakano M."/>
            <person name="Shan H."/>
            <person name="Telgmann-Rauber A."/>
            <person name="Kanno A."/>
            <person name="Yue Z."/>
            <person name="Chen H."/>
            <person name="Li W."/>
            <person name="Chen Y."/>
            <person name="Xu X."/>
            <person name="Zhang Y."/>
            <person name="Luo S."/>
            <person name="Chen H."/>
            <person name="Gao J."/>
            <person name="Mao Z."/>
            <person name="Pires J.C."/>
            <person name="Luo M."/>
            <person name="Kudrna D."/>
            <person name="Wing R.A."/>
            <person name="Meyers B.C."/>
            <person name="Yi K."/>
            <person name="Kong H."/>
            <person name="Lavrijsen P."/>
            <person name="Sunseri F."/>
            <person name="Falavigna A."/>
            <person name="Ye Y."/>
            <person name="Leebens-Mack J.H."/>
            <person name="Chen G."/>
        </authorList>
    </citation>
    <scope>NUCLEOTIDE SEQUENCE [LARGE SCALE GENOMIC DNA]</scope>
    <source>
        <strain evidence="4">cv. DH0086</strain>
    </source>
</reference>
<protein>
    <recommendedName>
        <fullName evidence="2">F-box domain-containing protein</fullName>
    </recommendedName>
</protein>
<feature type="domain" description="F-box" evidence="2">
    <location>
        <begin position="10"/>
        <end position="51"/>
    </location>
</feature>
<keyword evidence="1" id="KW-0927">Auxin signaling pathway</keyword>
<dbReference type="OMA" id="FNMVPAG"/>
<dbReference type="GO" id="GO:0031146">
    <property type="term" value="P:SCF-dependent proteasomal ubiquitin-dependent protein catabolic process"/>
    <property type="evidence" value="ECO:0007669"/>
    <property type="project" value="TreeGrafter"/>
</dbReference>
<evidence type="ECO:0000313" key="3">
    <source>
        <dbReference type="EMBL" id="ONK58583.1"/>
    </source>
</evidence>
<dbReference type="Gene3D" id="1.20.1280.50">
    <property type="match status" value="1"/>
</dbReference>
<name>A0A5P1E9F9_ASPOF</name>
<organism evidence="3 4">
    <name type="scientific">Asparagus officinalis</name>
    <name type="common">Garden asparagus</name>
    <dbReference type="NCBI Taxonomy" id="4686"/>
    <lineage>
        <taxon>Eukaryota</taxon>
        <taxon>Viridiplantae</taxon>
        <taxon>Streptophyta</taxon>
        <taxon>Embryophyta</taxon>
        <taxon>Tracheophyta</taxon>
        <taxon>Spermatophyta</taxon>
        <taxon>Magnoliopsida</taxon>
        <taxon>Liliopsida</taxon>
        <taxon>Asparagales</taxon>
        <taxon>Asparagaceae</taxon>
        <taxon>Asparagoideae</taxon>
        <taxon>Asparagus</taxon>
    </lineage>
</organism>
<dbReference type="EMBL" id="CM007389">
    <property type="protein sequence ID" value="ONK58583.1"/>
    <property type="molecule type" value="Genomic_DNA"/>
</dbReference>
<keyword evidence="4" id="KW-1185">Reference proteome</keyword>
<dbReference type="FunFam" id="1.20.1280.50:FF:000006">
    <property type="entry name" value="Transport inhibitor response 1"/>
    <property type="match status" value="1"/>
</dbReference>
<dbReference type="SMART" id="SM00256">
    <property type="entry name" value="FBOX"/>
    <property type="match status" value="1"/>
</dbReference>
<dbReference type="InterPro" id="IPR041567">
    <property type="entry name" value="COI1_F-box"/>
</dbReference>
<dbReference type="Pfam" id="PF18791">
    <property type="entry name" value="Transp_inhibit"/>
    <property type="match status" value="1"/>
</dbReference>
<sequence>MPFSTVMTYFPEEVVEHIFSFLESHRDRNAVSVVCKIWYKIERLSRRSVFIGNCYSVRPERAMERFPEVKSLSVKGKPHFADFNMVPHGWGGFAGPWIEAAVRQCPGLEELRLKRMVVSDENLKLLALSFPNFKALVLDSCEGFSTDGLASIATHCRYLRELDLQENEVEDHGPKWLTCFPDSCTSLVSLNFACLKGEVNAASLERLIARSPNLKSLRLNRAVSTETLSKILLKAPQLVDLGTGSFTLDHRSEAYHRLLNAFIKCKSIRSLSGFWDASPRCLLAVYPICWKLTSLNLSYAPAIQGADLIKLIRQCHKLQRLWVLDSIGDKGLAVVATTCKELQELRKAKAKKMYVYRTLAGPREDAPDFVWTL</sequence>
<evidence type="ECO:0000259" key="2">
    <source>
        <dbReference type="SMART" id="SM00256"/>
    </source>
</evidence>
<dbReference type="Proteomes" id="UP000243459">
    <property type="component" value="Chromosome 9"/>
</dbReference>
<proteinExistence type="predicted"/>
<dbReference type="InterPro" id="IPR032675">
    <property type="entry name" value="LRR_dom_sf"/>
</dbReference>
<dbReference type="InterPro" id="IPR001611">
    <property type="entry name" value="Leu-rich_rpt"/>
</dbReference>
<dbReference type="InterPro" id="IPR001810">
    <property type="entry name" value="F-box_dom"/>
</dbReference>
<gene>
    <name evidence="3" type="ORF">A4U43_C09F14560</name>
</gene>
<evidence type="ECO:0000256" key="1">
    <source>
        <dbReference type="ARBA" id="ARBA00023294"/>
    </source>
</evidence>
<dbReference type="Pfam" id="PF13516">
    <property type="entry name" value="LRR_6"/>
    <property type="match status" value="1"/>
</dbReference>
<dbReference type="PANTHER" id="PTHR16134:SF45">
    <property type="entry name" value="PROTEIN AUXIN SIGNALING F-BOX 3"/>
    <property type="match status" value="1"/>
</dbReference>